<proteinExistence type="predicted"/>
<name>A0A2K9ZGG1_RHILE</name>
<evidence type="ECO:0000313" key="2">
    <source>
        <dbReference type="Proteomes" id="UP000238523"/>
    </source>
</evidence>
<dbReference type="InterPro" id="IPR002347">
    <property type="entry name" value="SDR_fam"/>
</dbReference>
<dbReference type="Pfam" id="PF00106">
    <property type="entry name" value="adh_short"/>
    <property type="match status" value="1"/>
</dbReference>
<organism evidence="1 2">
    <name type="scientific">Rhizobium leguminosarum</name>
    <dbReference type="NCBI Taxonomy" id="384"/>
    <lineage>
        <taxon>Bacteria</taxon>
        <taxon>Pseudomonadati</taxon>
        <taxon>Pseudomonadota</taxon>
        <taxon>Alphaproteobacteria</taxon>
        <taxon>Hyphomicrobiales</taxon>
        <taxon>Rhizobiaceae</taxon>
        <taxon>Rhizobium/Agrobacterium group</taxon>
        <taxon>Rhizobium</taxon>
    </lineage>
</organism>
<dbReference type="SUPFAM" id="SSF51735">
    <property type="entry name" value="NAD(P)-binding Rossmann-fold domains"/>
    <property type="match status" value="1"/>
</dbReference>
<dbReference type="InterPro" id="IPR036291">
    <property type="entry name" value="NAD(P)-bd_dom_sf"/>
</dbReference>
<gene>
    <name evidence="1" type="ORF">CUJ84_pRLN3000178</name>
</gene>
<geneLocation type="plasmid" evidence="2">
    <name>prln3</name>
</geneLocation>
<evidence type="ECO:0008006" key="3">
    <source>
        <dbReference type="Google" id="ProtNLM"/>
    </source>
</evidence>
<keyword evidence="1" id="KW-0614">Plasmid</keyword>
<dbReference type="EMBL" id="CP025015">
    <property type="protein sequence ID" value="AUW47309.1"/>
    <property type="molecule type" value="Genomic_DNA"/>
</dbReference>
<dbReference type="Gene3D" id="3.40.50.720">
    <property type="entry name" value="NAD(P)-binding Rossmann-like Domain"/>
    <property type="match status" value="1"/>
</dbReference>
<dbReference type="Proteomes" id="UP000238523">
    <property type="component" value="Plasmid pRLN3"/>
</dbReference>
<dbReference type="AlphaFoldDB" id="A0A2K9ZGG1"/>
<evidence type="ECO:0000313" key="1">
    <source>
        <dbReference type="EMBL" id="AUW47309.1"/>
    </source>
</evidence>
<accession>A0A2K9ZGG1</accession>
<protein>
    <recommendedName>
        <fullName evidence="3">SDR family NAD(P)-dependent oxidoreductase</fullName>
    </recommendedName>
</protein>
<reference evidence="1 2" key="1">
    <citation type="submission" date="2017-11" db="EMBL/GenBank/DDBJ databases">
        <title>Complete genome of Rhizobium leguminosarum Norway, an ineffective micro-symbiont.</title>
        <authorList>
            <person name="Hoffrichter A."/>
            <person name="Liang J."/>
            <person name="Brachmann A."/>
            <person name="Marin M."/>
        </authorList>
    </citation>
    <scope>NUCLEOTIDE SEQUENCE [LARGE SCALE GENOMIC DNA]</scope>
    <source>
        <strain evidence="1 2">Norway</strain>
        <plasmid evidence="2">Plasmid prln3</plasmid>
    </source>
</reference>
<sequence length="64" mass="6647">MKQQLGRVVVITGAAGGIGRALVDLFATGGDTVVAVDLPDSGVLEMARHLDGGQFTNEHKEILT</sequence>